<name>G0U0U5_TRYVY</name>
<dbReference type="GO" id="GO:0031369">
    <property type="term" value="F:translation initiation factor binding"/>
    <property type="evidence" value="ECO:0007669"/>
    <property type="project" value="TreeGrafter"/>
</dbReference>
<dbReference type="GO" id="GO:0008237">
    <property type="term" value="F:metallopeptidase activity"/>
    <property type="evidence" value="ECO:0007669"/>
    <property type="project" value="InterPro"/>
</dbReference>
<dbReference type="Gene3D" id="3.40.140.10">
    <property type="entry name" value="Cytidine Deaminase, domain 2"/>
    <property type="match status" value="1"/>
</dbReference>
<evidence type="ECO:0000259" key="1">
    <source>
        <dbReference type="Pfam" id="PF01398"/>
    </source>
</evidence>
<gene>
    <name evidence="2" type="ORF">TVY486_0803050</name>
</gene>
<dbReference type="Pfam" id="PF01398">
    <property type="entry name" value="JAB"/>
    <property type="match status" value="1"/>
</dbReference>
<accession>G0U0U5</accession>
<proteinExistence type="predicted"/>
<dbReference type="PANTHER" id="PTHR10540">
    <property type="entry name" value="EUKARYOTIC TRANSLATION INITIATION FACTOR 3 SUBUNIT F-RELATED"/>
    <property type="match status" value="1"/>
</dbReference>
<dbReference type="OMA" id="THEGSHE"/>
<dbReference type="VEuPathDB" id="TriTrypDB:TvY486_0803050"/>
<dbReference type="EMBL" id="HE573024">
    <property type="protein sequence ID" value="CCC49696.1"/>
    <property type="molecule type" value="Genomic_DNA"/>
</dbReference>
<protein>
    <recommendedName>
        <fullName evidence="1">JAB1/MPN/MOV34 metalloenzyme domain-containing protein</fullName>
    </recommendedName>
</protein>
<dbReference type="AlphaFoldDB" id="G0U0U5"/>
<dbReference type="GO" id="GO:0003743">
    <property type="term" value="F:translation initiation factor activity"/>
    <property type="evidence" value="ECO:0007669"/>
    <property type="project" value="TreeGrafter"/>
</dbReference>
<organism evidence="2">
    <name type="scientific">Trypanosoma vivax (strain Y486)</name>
    <dbReference type="NCBI Taxonomy" id="1055687"/>
    <lineage>
        <taxon>Eukaryota</taxon>
        <taxon>Discoba</taxon>
        <taxon>Euglenozoa</taxon>
        <taxon>Kinetoplastea</taxon>
        <taxon>Metakinetoplastina</taxon>
        <taxon>Trypanosomatida</taxon>
        <taxon>Trypanosomatidae</taxon>
        <taxon>Trypanosoma</taxon>
        <taxon>Duttonella</taxon>
    </lineage>
</organism>
<evidence type="ECO:0000313" key="2">
    <source>
        <dbReference type="EMBL" id="CCC49696.1"/>
    </source>
</evidence>
<dbReference type="PANTHER" id="PTHR10540:SF6">
    <property type="entry name" value="EUKARYOTIC TRANSLATION INITIATION FACTOR 3 SUBUNIT F"/>
    <property type="match status" value="1"/>
</dbReference>
<dbReference type="GO" id="GO:0071541">
    <property type="term" value="C:eukaryotic translation initiation factor 3 complex, eIF3m"/>
    <property type="evidence" value="ECO:0007669"/>
    <property type="project" value="TreeGrafter"/>
</dbReference>
<reference evidence="2" key="1">
    <citation type="journal article" date="2012" name="Proc. Natl. Acad. Sci. U.S.A.">
        <title>Antigenic diversity is generated by distinct evolutionary mechanisms in African trypanosome species.</title>
        <authorList>
            <person name="Jackson A.P."/>
            <person name="Berry A."/>
            <person name="Aslett M."/>
            <person name="Allison H.C."/>
            <person name="Burton P."/>
            <person name="Vavrova-Anderson J."/>
            <person name="Brown R."/>
            <person name="Browne H."/>
            <person name="Corton N."/>
            <person name="Hauser H."/>
            <person name="Gamble J."/>
            <person name="Gilderthorp R."/>
            <person name="Marcello L."/>
            <person name="McQuillan J."/>
            <person name="Otto T.D."/>
            <person name="Quail M.A."/>
            <person name="Sanders M.J."/>
            <person name="van Tonder A."/>
            <person name="Ginger M.L."/>
            <person name="Field M.C."/>
            <person name="Barry J.D."/>
            <person name="Hertz-Fowler C."/>
            <person name="Berriman M."/>
        </authorList>
    </citation>
    <scope>NUCLEOTIDE SEQUENCE</scope>
    <source>
        <strain evidence="2">Y486</strain>
    </source>
</reference>
<sequence>MGDAYDGVASLHYMATEEPFLPVHLHPLVVLSITNHVTRAQCDMGVAYGTVQDLTRVIGVLLGKTTDSGEVEIVSSYEMVGKCLLEPGGGWAIDWPAVKRKRERLVEVYPELTVVGWYGIGGLQSDLIRCCSNIHVPLCETFEEVHDKRIFSLMLDPSPRSELTPLPAHIFEVNVLYDYDHSLEQDRDAARCESGSLMGSGAPFNGSAVKIRSRNSRLVVAATNRTGLAVELKHVQFIMDSDEIIHTGLDAALNGASSACPSGWCDAATAAPSPVTMAPQLRRIEHSLCILKQHAQLVTRYLKAVESGEITQWDSEVLRCVNKVCAMLPDVPVSPSPSSEKPHVDMFSSLTNADQSWYPLLLSLLSIQTKCATALEHLNEGEKKHSAYS</sequence>
<dbReference type="InterPro" id="IPR000555">
    <property type="entry name" value="JAMM/MPN+_dom"/>
</dbReference>
<feature type="domain" description="JAB1/MPN/MOV34 metalloenzyme" evidence="1">
    <location>
        <begin position="22"/>
        <end position="118"/>
    </location>
</feature>